<keyword evidence="2" id="KW-1185">Reference proteome</keyword>
<accession>A0A840UQ66</accession>
<protein>
    <recommendedName>
        <fullName evidence="3">Apea-like HEPN domain-containing protein</fullName>
    </recommendedName>
</protein>
<dbReference type="AlphaFoldDB" id="A0A840UQ66"/>
<dbReference type="Proteomes" id="UP000539642">
    <property type="component" value="Unassembled WGS sequence"/>
</dbReference>
<name>A0A840UQ66_9BACT</name>
<evidence type="ECO:0000313" key="2">
    <source>
        <dbReference type="Proteomes" id="UP000539642"/>
    </source>
</evidence>
<evidence type="ECO:0000313" key="1">
    <source>
        <dbReference type="EMBL" id="MBB5348377.1"/>
    </source>
</evidence>
<dbReference type="EMBL" id="JACHEO010000011">
    <property type="protein sequence ID" value="MBB5348377.1"/>
    <property type="molecule type" value="Genomic_DNA"/>
</dbReference>
<gene>
    <name evidence="1" type="ORF">HNQ81_002112</name>
</gene>
<comment type="caution">
    <text evidence="1">The sequence shown here is derived from an EMBL/GenBank/DDBJ whole genome shotgun (WGS) entry which is preliminary data.</text>
</comment>
<sequence length="413" mass="47107">MNKQQISAISNALRKIAEDVTPVKSFPFQLHDGVAYNISNESAVLFNEQINRILKHSDFTAKFSSQFLEKKLKTILSELLQNTQTYALEEELGKLVSDLSEYRDQTEVFLKIEGLQIDFCFTLGKARLSPGDDDLLYYIEMRTWKIVKETRHTDEEKVAIMNELKDSIKKEFSGDCIAIVNVDAEPIRAREIAKEEVGRSIDLLRYASKALYPLRDDMRVGLKGDYPKSRRQIYAISQNSFNPGQDNLGSPRRFRIDENALNRMEKIGVFIISDALAKNSVTKYEEVLIRGIHWFSVSLTQTETSNAFLFLIVALESLFSPYSGQSIAGTVSESVAFLISANLKGRKQLIEFIRKSYNKRSKVAHGGNKEVSESDYYTLLSLVGEVLLVCIQRNEDFINQKELMSWIEDMKLS</sequence>
<reference evidence="1 2" key="1">
    <citation type="submission" date="2020-08" db="EMBL/GenBank/DDBJ databases">
        <title>Genomic Encyclopedia of Type Strains, Phase IV (KMG-IV): sequencing the most valuable type-strain genomes for metagenomic binning, comparative biology and taxonomic classification.</title>
        <authorList>
            <person name="Goeker M."/>
        </authorList>
    </citation>
    <scope>NUCLEOTIDE SEQUENCE [LARGE SCALE GENOMIC DNA]</scope>
    <source>
        <strain evidence="1 2">DSM 28570</strain>
    </source>
</reference>
<evidence type="ECO:0008006" key="3">
    <source>
        <dbReference type="Google" id="ProtNLM"/>
    </source>
</evidence>
<organism evidence="1 2">
    <name type="scientific">Desulfoprunum benzoelyticum</name>
    <dbReference type="NCBI Taxonomy" id="1506996"/>
    <lineage>
        <taxon>Bacteria</taxon>
        <taxon>Pseudomonadati</taxon>
        <taxon>Thermodesulfobacteriota</taxon>
        <taxon>Desulfobulbia</taxon>
        <taxon>Desulfobulbales</taxon>
        <taxon>Desulfobulbaceae</taxon>
        <taxon>Desulfoprunum</taxon>
    </lineage>
</organism>
<proteinExistence type="predicted"/>
<dbReference type="RefSeq" id="WP_183351055.1">
    <property type="nucleotide sequence ID" value="NZ_JACHEO010000011.1"/>
</dbReference>